<proteinExistence type="predicted"/>
<organism evidence="2 3">
    <name type="scientific">Candidatus Harrisonbacteria bacterium CG10_big_fil_rev_8_21_14_0_10_49_15</name>
    <dbReference type="NCBI Taxonomy" id="1974587"/>
    <lineage>
        <taxon>Bacteria</taxon>
        <taxon>Candidatus Harrisoniibacteriota</taxon>
    </lineage>
</organism>
<feature type="transmembrane region" description="Helical" evidence="1">
    <location>
        <begin position="90"/>
        <end position="110"/>
    </location>
</feature>
<evidence type="ECO:0000313" key="3">
    <source>
        <dbReference type="Proteomes" id="UP000229526"/>
    </source>
</evidence>
<name>A0A2H0UJP4_9BACT</name>
<dbReference type="EMBL" id="PFBD01000031">
    <property type="protein sequence ID" value="PIR86623.1"/>
    <property type="molecule type" value="Genomic_DNA"/>
</dbReference>
<dbReference type="InterPro" id="IPR043739">
    <property type="entry name" value="DUF5684"/>
</dbReference>
<keyword evidence="1" id="KW-0472">Membrane</keyword>
<sequence length="131" mass="14853">MNDSLGPILALIIALGFYLFIAYCLFRIAEKTNTPDRWMAWVPIIQIFLLLKIARKPAWWFLGFLIPLVNLIVVVIVWMEIAIAVNKPNWLGVLMLIPFFNLAIIVYLAFSSMPQIPETQIPTTPPSIPSA</sequence>
<feature type="transmembrane region" description="Helical" evidence="1">
    <location>
        <begin position="6"/>
        <end position="26"/>
    </location>
</feature>
<reference evidence="3" key="1">
    <citation type="submission" date="2017-09" db="EMBL/GenBank/DDBJ databases">
        <title>Depth-based differentiation of microbial function through sediment-hosted aquifers and enrichment of novel symbionts in the deep terrestrial subsurface.</title>
        <authorList>
            <person name="Probst A.J."/>
            <person name="Ladd B."/>
            <person name="Jarett J.K."/>
            <person name="Geller-Mcgrath D.E."/>
            <person name="Sieber C.M.K."/>
            <person name="Emerson J.B."/>
            <person name="Anantharaman K."/>
            <person name="Thomas B.C."/>
            <person name="Malmstrom R."/>
            <person name="Stieglmeier M."/>
            <person name="Klingl A."/>
            <person name="Woyke T."/>
            <person name="Ryan C.M."/>
            <person name="Banfield J.F."/>
        </authorList>
    </citation>
    <scope>NUCLEOTIDE SEQUENCE [LARGE SCALE GENOMIC DNA]</scope>
</reference>
<accession>A0A2H0UJP4</accession>
<keyword evidence="1" id="KW-0812">Transmembrane</keyword>
<comment type="caution">
    <text evidence="2">The sequence shown here is derived from an EMBL/GenBank/DDBJ whole genome shotgun (WGS) entry which is preliminary data.</text>
</comment>
<protein>
    <recommendedName>
        <fullName evidence="4">Signal peptidase I</fullName>
    </recommendedName>
</protein>
<evidence type="ECO:0000256" key="1">
    <source>
        <dbReference type="SAM" id="Phobius"/>
    </source>
</evidence>
<dbReference type="Proteomes" id="UP000229526">
    <property type="component" value="Unassembled WGS sequence"/>
</dbReference>
<gene>
    <name evidence="2" type="ORF">COU11_04795</name>
</gene>
<dbReference type="AlphaFoldDB" id="A0A2H0UJP4"/>
<feature type="transmembrane region" description="Helical" evidence="1">
    <location>
        <begin position="60"/>
        <end position="78"/>
    </location>
</feature>
<dbReference type="Pfam" id="PF18936">
    <property type="entry name" value="DUF5684"/>
    <property type="match status" value="1"/>
</dbReference>
<keyword evidence="1" id="KW-1133">Transmembrane helix</keyword>
<evidence type="ECO:0008006" key="4">
    <source>
        <dbReference type="Google" id="ProtNLM"/>
    </source>
</evidence>
<evidence type="ECO:0000313" key="2">
    <source>
        <dbReference type="EMBL" id="PIR86623.1"/>
    </source>
</evidence>